<reference evidence="8 9" key="1">
    <citation type="submission" date="2014-11" db="EMBL/GenBank/DDBJ databases">
        <authorList>
            <person name="Zhu J."/>
            <person name="Qi W."/>
            <person name="Song R."/>
        </authorList>
    </citation>
    <scope>NUCLEOTIDE SEQUENCE [LARGE SCALE GENOMIC DNA]</scope>
</reference>
<organism evidence="8 9">
    <name type="scientific">Vitrella brassicaformis (strain CCMP3155)</name>
    <dbReference type="NCBI Taxonomy" id="1169540"/>
    <lineage>
        <taxon>Eukaryota</taxon>
        <taxon>Sar</taxon>
        <taxon>Alveolata</taxon>
        <taxon>Colpodellida</taxon>
        <taxon>Vitrellaceae</taxon>
        <taxon>Vitrella</taxon>
    </lineage>
</organism>
<feature type="signal peptide" evidence="6">
    <location>
        <begin position="1"/>
        <end position="26"/>
    </location>
</feature>
<dbReference type="PROSITE" id="PS00022">
    <property type="entry name" value="EGF_1"/>
    <property type="match status" value="3"/>
</dbReference>
<dbReference type="VEuPathDB" id="CryptoDB:Vbra_14476"/>
<feature type="repeat" description="NHL" evidence="5">
    <location>
        <begin position="838"/>
        <end position="873"/>
    </location>
</feature>
<dbReference type="PROSITE" id="PS50026">
    <property type="entry name" value="EGF_3"/>
    <property type="match status" value="1"/>
</dbReference>
<feature type="disulfide bond" evidence="4">
    <location>
        <begin position="1296"/>
        <end position="1306"/>
    </location>
</feature>
<dbReference type="InterPro" id="IPR000742">
    <property type="entry name" value="EGF"/>
</dbReference>
<keyword evidence="3 4" id="KW-1015">Disulfide bond</keyword>
<dbReference type="PRINTS" id="PR00011">
    <property type="entry name" value="EGFLAMININ"/>
</dbReference>
<dbReference type="SMART" id="SM00181">
    <property type="entry name" value="EGF"/>
    <property type="match status" value="4"/>
</dbReference>
<evidence type="ECO:0000256" key="5">
    <source>
        <dbReference type="PROSITE-ProRule" id="PRU00504"/>
    </source>
</evidence>
<protein>
    <recommendedName>
        <fullName evidence="7">EGF-like domain-containing protein</fullName>
    </recommendedName>
</protein>
<evidence type="ECO:0000256" key="1">
    <source>
        <dbReference type="ARBA" id="ARBA00022729"/>
    </source>
</evidence>
<dbReference type="PANTHER" id="PTHR14949">
    <property type="entry name" value="EGF-LIKE-DOMAIN, MULTIPLE 7, 8"/>
    <property type="match status" value="1"/>
</dbReference>
<accession>A0A0G4F6A7</accession>
<proteinExistence type="predicted"/>
<dbReference type="PhylomeDB" id="A0A0G4F6A7"/>
<keyword evidence="1 6" id="KW-0732">Signal</keyword>
<dbReference type="Gene3D" id="2.120.10.30">
    <property type="entry name" value="TolB, C-terminal domain"/>
    <property type="match status" value="1"/>
</dbReference>
<evidence type="ECO:0000256" key="3">
    <source>
        <dbReference type="ARBA" id="ARBA00023157"/>
    </source>
</evidence>
<evidence type="ECO:0000313" key="9">
    <source>
        <dbReference type="Proteomes" id="UP000041254"/>
    </source>
</evidence>
<evidence type="ECO:0000259" key="7">
    <source>
        <dbReference type="PROSITE" id="PS50026"/>
    </source>
</evidence>
<dbReference type="PROSITE" id="PS01186">
    <property type="entry name" value="EGF_2"/>
    <property type="match status" value="1"/>
</dbReference>
<feature type="chain" id="PRO_5005188142" description="EGF-like domain-containing protein" evidence="6">
    <location>
        <begin position="27"/>
        <end position="1536"/>
    </location>
</feature>
<keyword evidence="2" id="KW-0677">Repeat</keyword>
<dbReference type="InterPro" id="IPR001258">
    <property type="entry name" value="NHL_repeat"/>
</dbReference>
<keyword evidence="9" id="KW-1185">Reference proteome</keyword>
<dbReference type="PROSITE" id="PS51125">
    <property type="entry name" value="NHL"/>
    <property type="match status" value="1"/>
</dbReference>
<evidence type="ECO:0000256" key="6">
    <source>
        <dbReference type="SAM" id="SignalP"/>
    </source>
</evidence>
<evidence type="ECO:0000256" key="4">
    <source>
        <dbReference type="PROSITE-ProRule" id="PRU00076"/>
    </source>
</evidence>
<comment type="caution">
    <text evidence="4">Lacks conserved residue(s) required for the propagation of feature annotation.</text>
</comment>
<dbReference type="InParanoid" id="A0A0G4F6A7"/>
<dbReference type="Proteomes" id="UP000041254">
    <property type="component" value="Unassembled WGS sequence"/>
</dbReference>
<evidence type="ECO:0000256" key="2">
    <source>
        <dbReference type="ARBA" id="ARBA00022737"/>
    </source>
</evidence>
<sequence>MRQRSMMAAPLIIGALLLSLCRPASSVVTSVNVAPDVAVLHPLRPSVHPVSLTFTVTDPPAPPPGPPPAPPYTGIVSFVAGGTVGSPAECESGLRAALDDTLTASFHFSEVGMYGLCYRTNASEPLTWFTENNKFRVVNAPSAMDIDWILGGETTTIQFTIPNYEAPQPGGVDQVSFSQIGEDCNAHLGRDDLTGAGDNFNVPVGATDRADHPGRYYACFHAEETTAGAGVVTVPLDYLGLTVAGVTAVRPAVVMDGVPTRITLEGVGLDENTEISIEDDGACPASGAGANTTPLKREDVRAVYSATLTRGTNAEKNVCIKSPSSGDYFRVPPAGPPHITVRSLVDIGPKEVLDGQTQIFEVLTPDVTTLQPGDAVAFVKDYSVVGDCSEPWVKYYRLDTSLQTGAIDLSAMNGTGTYGVCYRTQVGGSAVGYSGSVNDVTVTETTVPPSIVGTAEQGNAATVEFPDLSLYTRVGIVPPATTSFADPCPTITTYVNLDNLLGTLGTPCAPNCRERFTMRWAGEGFRFCAFTDPGTAPAPAAPDASKASLLFGNITVDGLESISPTLIDPGTDTLSVTATGSTQIRITNHTDCTDGPPPPADTPVDDETAFPISTTSLVDSFYRVCARITGGTYQDTGIRILTYAALPTGLTSIPTNYMMGVASDPSDPPPSPSPAPAPVTLGSVYRQQMDGANYYVIAPSHLKERFIAVRRNGGNSDWWELSILKPQSWPVYVGGTAVTNPSQEGLVKDQLAEPRFRGGSFPAVLDDSYYRGPTSGCGGLATMICKIRHLHMSVDGILYALDEHRALRFADHPVTEHGSRGFEYGNATQTFGDIDAAGSTKATLNAPRGMSASSTHVFVADTNNHRVVVLRASNLTYVTQYGSTGRALATDYGFEEPWDTQYINAPEPCLYVTDRENARIMEFKVKNLSPDGRGEIITWRHMTDTDCPDALGGPANSRTTDIYELPVSPPPGGVDSYVTVDQCKSACHHNPLCDCFSYTKTVTCPGGTPCADYYKGTCMLKQGCWDTDNDCPNQGTVTGIDMYFIERPGSLAYEGQKNVGNRPLQLAWSYPYLFVLKNNREIRVMDVSNGLGPSTVSVLVTVPGGGFGTNLYGFFVHGPYLVLSCTQGGNEYIMTIPFTHTITPDTVSFAFGGNLDSDKDVAGVVRVVEGRDATLTLSSVEGLEVFPRSGQNMNYVTLRGKLNFVNAALDSVRVENFKEDRYVIEASITSDDGVLPGAYASARTTIAVGTKRLLGTADCPIHDSLVCGGRGECHPVTQTCVCAHPYTGGNCSETQCVPTCQNGGICDLNTGTCTCTGSFSGAACEELACPVAPVSGLVCNGAGTCNTTTGVCMCEYPHFGEMCQYTSCPTAEVMAYGIAATECALHGRCDIRNDTIAECVCDVGWYGSGCNHAMCVHGRRQQFQMETGVIPVRGGSIEAGTVDAFECGLARASRCDPLTGECLCSDLPPGGSGSRACTYHECTSVGADFAGQETGTDCGWSNTDGGSYCDFTSGRCMCQPEVSINGGGFGWNCSQT</sequence>
<feature type="domain" description="EGF-like" evidence="7">
    <location>
        <begin position="1292"/>
        <end position="1325"/>
    </location>
</feature>
<evidence type="ECO:0000313" key="8">
    <source>
        <dbReference type="EMBL" id="CEM07559.1"/>
    </source>
</evidence>
<keyword evidence="4" id="KW-0245">EGF-like domain</keyword>
<gene>
    <name evidence="8" type="ORF">Vbra_14476</name>
</gene>
<feature type="disulfide bond" evidence="4">
    <location>
        <begin position="1315"/>
        <end position="1324"/>
    </location>
</feature>
<dbReference type="STRING" id="1169540.A0A0G4F6A7"/>
<dbReference type="EMBL" id="CDMY01000376">
    <property type="protein sequence ID" value="CEM07559.1"/>
    <property type="molecule type" value="Genomic_DNA"/>
</dbReference>
<dbReference type="InterPro" id="IPR050969">
    <property type="entry name" value="Dev_Signal_Modulators"/>
</dbReference>
<dbReference type="Gene3D" id="2.10.25.10">
    <property type="entry name" value="Laminin"/>
    <property type="match status" value="1"/>
</dbReference>
<dbReference type="PANTHER" id="PTHR14949:SF56">
    <property type="entry name" value="EGF-LIKE-DOMAIN, MULTIPLE 7"/>
    <property type="match status" value="1"/>
</dbReference>
<name>A0A0G4F6A7_VITBC</name>
<dbReference type="OrthoDB" id="18487at2759"/>
<dbReference type="InterPro" id="IPR011042">
    <property type="entry name" value="6-blade_b-propeller_TolB-like"/>
</dbReference>